<dbReference type="PANTHER" id="PTHR12832">
    <property type="entry name" value="TESTIS-SPECIFIC PROTEIN PBS13 T-COMPLEX 11"/>
    <property type="match status" value="1"/>
</dbReference>
<feature type="region of interest" description="Disordered" evidence="2">
    <location>
        <begin position="1"/>
        <end position="21"/>
    </location>
</feature>
<evidence type="ECO:0000256" key="1">
    <source>
        <dbReference type="ARBA" id="ARBA00010954"/>
    </source>
</evidence>
<dbReference type="Proteomes" id="UP000516260">
    <property type="component" value="Chromosome 12"/>
</dbReference>
<dbReference type="AlphaFoldDB" id="A0A4Z2C9S9"/>
<sequence length="788" mass="88657">MQAARGCWRTASAGAGDGEEQPGVDRWKLLLFETLVKHYGHTDRPALLPQHLTHVYTAITDLLANAKWATALEALQLCLKLLPPACRDELSRLLTFMSLAGDPQEIKLNQELENRLVVKNSFSKAIINNKSLSNDKEDLMVVFMLSNIKDIFKVPRALHKDVSDKLAGLAEGKPPDGPCSATKCLAGRTLIPPRDTTKQELWNLLKSIDVDGKISSKERKRLLGQFYRAHPEIFNQRHLKVFELGIKWLNVLEGSLCHKGVTAVVKLTGQTRSLSTNICPPAAARCKIPSMSKKTDHFETGGNKDSEETSLEEASEEMVRKRILTSSPTSHRGNSPQASPRFVAVEELMQTAKDVTNMALAHEILVNREFKLKPTELPEGCLERRVKEMMHKTFWECLEAQLKEDPPTYGHVIKLVAEIKEMLLSFLPANHSRLGSRIEEALDLPLIQQQAENGVLDIGELSQFIIWTMGSLCAPCRDEDIKRLKEITDVVPLLREIFSVLDLMKMDMANFAVSYVRPHLMKQSVEYERSKFQEFLDRHPNALDYTEKWLKDTVTWLREARAEGSGGASAGSPSHLPINVHNQAYLRLLLWDHVSDPFPETVLMDQVRFQQMQQELEPLVLLSSVLLIAYTNTGEAVSGLPKLMDTLKNTVSVLLADMHTPYFSLEEALATIGEKLCVELSVCLSQHGYPPFSAEQKSNLKGQISATVQPDNKVRKLMESRIQSYFLAALESSQHQSPPPLPGGLLPVSRELKELAIHFSRLVNFNKLVYSPFYRKILNKLQTEEECP</sequence>
<feature type="compositionally biased region" description="Polar residues" evidence="2">
    <location>
        <begin position="324"/>
        <end position="338"/>
    </location>
</feature>
<evidence type="ECO:0000256" key="2">
    <source>
        <dbReference type="SAM" id="MobiDB-lite"/>
    </source>
</evidence>
<comment type="caution">
    <text evidence="3">The sequence shown here is derived from an EMBL/GenBank/DDBJ whole genome shotgun (WGS) entry which is preliminary data.</text>
</comment>
<comment type="similarity">
    <text evidence="1">Belongs to the TCP11 family.</text>
</comment>
<dbReference type="PANTHER" id="PTHR12832:SF15">
    <property type="entry name" value="T-COMPLEX PROTEIN 11-LIKE PROTEIN 1"/>
    <property type="match status" value="1"/>
</dbReference>
<keyword evidence="4" id="KW-1185">Reference proteome</keyword>
<evidence type="ECO:0000313" key="3">
    <source>
        <dbReference type="EMBL" id="TNN00987.1"/>
    </source>
</evidence>
<accession>A0A4Z2C9S9</accession>
<reference evidence="3 4" key="1">
    <citation type="submission" date="2019-04" db="EMBL/GenBank/DDBJ databases">
        <title>The sequence and de novo assembly of Takifugu bimaculatus genome using PacBio and Hi-C technologies.</title>
        <authorList>
            <person name="Xu P."/>
            <person name="Liu B."/>
            <person name="Zhou Z."/>
        </authorList>
    </citation>
    <scope>NUCLEOTIDE SEQUENCE [LARGE SCALE GENOMIC DNA]</scope>
    <source>
        <strain evidence="3">TB-2018</strain>
        <tissue evidence="3">Muscle</tissue>
    </source>
</reference>
<feature type="compositionally biased region" description="Basic and acidic residues" evidence="2">
    <location>
        <begin position="293"/>
        <end position="307"/>
    </location>
</feature>
<gene>
    <name evidence="3" type="ORF">fugu_012233</name>
</gene>
<dbReference type="GO" id="GO:0007165">
    <property type="term" value="P:signal transduction"/>
    <property type="evidence" value="ECO:0007669"/>
    <property type="project" value="TreeGrafter"/>
</dbReference>
<evidence type="ECO:0000313" key="4">
    <source>
        <dbReference type="Proteomes" id="UP000516260"/>
    </source>
</evidence>
<organism evidence="3 4">
    <name type="scientific">Takifugu bimaculatus</name>
    <dbReference type="NCBI Taxonomy" id="433685"/>
    <lineage>
        <taxon>Eukaryota</taxon>
        <taxon>Metazoa</taxon>
        <taxon>Chordata</taxon>
        <taxon>Craniata</taxon>
        <taxon>Vertebrata</taxon>
        <taxon>Euteleostomi</taxon>
        <taxon>Actinopterygii</taxon>
        <taxon>Neopterygii</taxon>
        <taxon>Teleostei</taxon>
        <taxon>Neoteleostei</taxon>
        <taxon>Acanthomorphata</taxon>
        <taxon>Eupercaria</taxon>
        <taxon>Tetraodontiformes</taxon>
        <taxon>Tetradontoidea</taxon>
        <taxon>Tetraodontidae</taxon>
        <taxon>Takifugu</taxon>
    </lineage>
</organism>
<protein>
    <submittedName>
        <fullName evidence="3">Uncharacterized protein</fullName>
    </submittedName>
</protein>
<name>A0A4Z2C9S9_9TELE</name>
<dbReference type="InterPro" id="IPR008862">
    <property type="entry name" value="Tcp11"/>
</dbReference>
<feature type="region of interest" description="Disordered" evidence="2">
    <location>
        <begin position="293"/>
        <end position="339"/>
    </location>
</feature>
<dbReference type="Pfam" id="PF05794">
    <property type="entry name" value="Tcp11"/>
    <property type="match status" value="1"/>
</dbReference>
<dbReference type="EMBL" id="SWLE01000004">
    <property type="protein sequence ID" value="TNN00987.1"/>
    <property type="molecule type" value="Genomic_DNA"/>
</dbReference>
<proteinExistence type="inferred from homology"/>